<evidence type="ECO:0000259" key="9">
    <source>
        <dbReference type="Pfam" id="PF00479"/>
    </source>
</evidence>
<feature type="binding site" evidence="7">
    <location>
        <position position="191"/>
    </location>
    <ligand>
        <name>NADP(+)</name>
        <dbReference type="ChEBI" id="CHEBI:58349"/>
    </ligand>
</feature>
<feature type="binding site" evidence="7">
    <location>
        <position position="379"/>
    </location>
    <ligand>
        <name>substrate</name>
    </ligand>
</feature>
<evidence type="ECO:0000256" key="7">
    <source>
        <dbReference type="HAMAP-Rule" id="MF_00966"/>
    </source>
</evidence>
<feature type="binding site" evidence="7">
    <location>
        <position position="221"/>
    </location>
    <ligand>
        <name>substrate</name>
    </ligand>
</feature>
<dbReference type="EMBL" id="JAMOIM010000006">
    <property type="protein sequence ID" value="MCW6508704.1"/>
    <property type="molecule type" value="Genomic_DNA"/>
</dbReference>
<dbReference type="InterPro" id="IPR022674">
    <property type="entry name" value="G6P_DH_NAD-bd"/>
</dbReference>
<evidence type="ECO:0000256" key="5">
    <source>
        <dbReference type="ARBA" id="ARBA00023002"/>
    </source>
</evidence>
<feature type="binding site" evidence="7">
    <location>
        <position position="278"/>
    </location>
    <ligand>
        <name>substrate</name>
    </ligand>
</feature>
<dbReference type="EC" id="1.1.1.49" evidence="7"/>
<dbReference type="RefSeq" id="WP_282585070.1">
    <property type="nucleotide sequence ID" value="NZ_JAMOIM010000006.1"/>
</dbReference>
<evidence type="ECO:0000313" key="11">
    <source>
        <dbReference type="EMBL" id="MCW6508704.1"/>
    </source>
</evidence>
<evidence type="ECO:0000259" key="10">
    <source>
        <dbReference type="Pfam" id="PF02781"/>
    </source>
</evidence>
<reference evidence="11" key="1">
    <citation type="submission" date="2022-05" db="EMBL/GenBank/DDBJ databases">
        <authorList>
            <person name="Pankratov T."/>
        </authorList>
    </citation>
    <scope>NUCLEOTIDE SEQUENCE</scope>
    <source>
        <strain evidence="11">BP6-180914</strain>
    </source>
</reference>
<comment type="function">
    <text evidence="7">Catalyzes the oxidation of glucose 6-phosphate to 6-phosphogluconolactone.</text>
</comment>
<dbReference type="InterPro" id="IPR022675">
    <property type="entry name" value="G6P_DH_C"/>
</dbReference>
<dbReference type="GO" id="GO:0009051">
    <property type="term" value="P:pentose-phosphate shunt, oxidative branch"/>
    <property type="evidence" value="ECO:0007669"/>
    <property type="project" value="TreeGrafter"/>
</dbReference>
<feature type="active site" description="Proton acceptor" evidence="7">
    <location>
        <position position="283"/>
    </location>
</feature>
<evidence type="ECO:0000256" key="6">
    <source>
        <dbReference type="ARBA" id="ARBA00023277"/>
    </source>
</evidence>
<evidence type="ECO:0000256" key="2">
    <source>
        <dbReference type="ARBA" id="ARBA00009975"/>
    </source>
</evidence>
<comment type="caution">
    <text evidence="7">Lacks conserved residue(s) required for the propagation of feature annotation.</text>
</comment>
<dbReference type="GO" id="GO:0006006">
    <property type="term" value="P:glucose metabolic process"/>
    <property type="evidence" value="ECO:0007669"/>
    <property type="project" value="UniProtKB-KW"/>
</dbReference>
<dbReference type="Gene3D" id="3.30.360.10">
    <property type="entry name" value="Dihydrodipicolinate Reductase, domain 2"/>
    <property type="match status" value="1"/>
</dbReference>
<gene>
    <name evidence="7 11" type="primary">zwf</name>
    <name evidence="11" type="ORF">M8523_11815</name>
</gene>
<proteinExistence type="inferred from homology"/>
<dbReference type="Pfam" id="PF00479">
    <property type="entry name" value="G6PD_N"/>
    <property type="match status" value="1"/>
</dbReference>
<feature type="binding site" evidence="7">
    <location>
        <begin position="119"/>
        <end position="120"/>
    </location>
    <ligand>
        <name>NADP(+)</name>
        <dbReference type="ChEBI" id="CHEBI:58349"/>
    </ligand>
</feature>
<sequence>MNAPAAPAVSKPERSATAGRPSSAKPPGPCLLVIFGAGGDLTKRLVTPALYNLACTHLLPENFAIIGVDHTASDDQAWRDHLSQAMQSFVGGTGEFDPAAIDQTAWTWLTERMYYQVGDFEDSKSFDTLRDRIAEIDKAHETGGNVIFYLAVADRFFGRVIDELGKAKLVDADEPAPADEAKPWRRVVIEKPFGHDLKSARDLNARILKVLDEDQIFRIDHFLGKETVQNIMTFRFSNGMFEPLWNRDHIDHVQITVAETVGVEARGSFYEATGALRDMVPNHVFQLLCMTAMEPPTSFEADAIRSKKVDVFKAIKPVEPHHAVRGQYESGSVLGKSVRAYRSEPNVDPRSNAETYAALKIDIDNWRWAGVPFYIRTGKYMTRRSSEIAIQFKQAPMALFAETGCEALRTNWLVIRVQPEEGISLQFEVKRPGPTVELQTVKMNFAYKDWFPPQQNVGYETLLYDVMTGDQTLFQRADQVEEGWRIVQRVLDQWAKTTPDDFPNYIAGTAGPAAADALLAQDGGRSWRPVAVDAGPKPLSTGLASK</sequence>
<dbReference type="HAMAP" id="MF_00966">
    <property type="entry name" value="G6PD"/>
    <property type="match status" value="1"/>
</dbReference>
<keyword evidence="12" id="KW-1185">Reference proteome</keyword>
<dbReference type="SUPFAM" id="SSF51735">
    <property type="entry name" value="NAD(P)-binding Rossmann-fold domains"/>
    <property type="match status" value="1"/>
</dbReference>
<name>A0AA42CIS8_9HYPH</name>
<dbReference type="PANTHER" id="PTHR23429">
    <property type="entry name" value="GLUCOSE-6-PHOSPHATE 1-DEHYDROGENASE G6PD"/>
    <property type="match status" value="1"/>
</dbReference>
<dbReference type="GO" id="GO:0050661">
    <property type="term" value="F:NADP binding"/>
    <property type="evidence" value="ECO:0007669"/>
    <property type="project" value="UniProtKB-UniRule"/>
</dbReference>
<evidence type="ECO:0000256" key="1">
    <source>
        <dbReference type="ARBA" id="ARBA00004937"/>
    </source>
</evidence>
<dbReference type="InterPro" id="IPR001282">
    <property type="entry name" value="G6P_DH"/>
</dbReference>
<comment type="caution">
    <text evidence="11">The sequence shown here is derived from an EMBL/GenBank/DDBJ whole genome shotgun (WGS) entry which is preliminary data.</text>
</comment>
<feature type="binding site" evidence="7">
    <location>
        <position position="259"/>
    </location>
    <ligand>
        <name>substrate</name>
    </ligand>
</feature>
<protein>
    <recommendedName>
        <fullName evidence="7">Glucose-6-phosphate 1-dehydrogenase</fullName>
        <shortName evidence="7">G6PD</shortName>
        <ecNumber evidence="7">1.1.1.49</ecNumber>
    </recommendedName>
</protein>
<dbReference type="PRINTS" id="PR00079">
    <property type="entry name" value="G6PDHDRGNASE"/>
</dbReference>
<feature type="region of interest" description="Disordered" evidence="8">
    <location>
        <begin position="1"/>
        <end position="25"/>
    </location>
</feature>
<evidence type="ECO:0000313" key="12">
    <source>
        <dbReference type="Proteomes" id="UP001165667"/>
    </source>
</evidence>
<accession>A0AA42CIS8</accession>
<dbReference type="InterPro" id="IPR019796">
    <property type="entry name" value="G6P_DH_AS"/>
</dbReference>
<keyword evidence="3 7" id="KW-0313">Glucose metabolism</keyword>
<comment type="catalytic activity">
    <reaction evidence="7">
        <text>D-glucose 6-phosphate + NADP(+) = 6-phospho-D-glucono-1,5-lactone + NADPH + H(+)</text>
        <dbReference type="Rhea" id="RHEA:15841"/>
        <dbReference type="ChEBI" id="CHEBI:15378"/>
        <dbReference type="ChEBI" id="CHEBI:57783"/>
        <dbReference type="ChEBI" id="CHEBI:57955"/>
        <dbReference type="ChEBI" id="CHEBI:58349"/>
        <dbReference type="ChEBI" id="CHEBI:61548"/>
        <dbReference type="EC" id="1.1.1.49"/>
    </reaction>
</comment>
<keyword evidence="4 7" id="KW-0521">NADP</keyword>
<keyword evidence="5 7" id="KW-0560">Oxidoreductase</keyword>
<evidence type="ECO:0000256" key="8">
    <source>
        <dbReference type="SAM" id="MobiDB-lite"/>
    </source>
</evidence>
<dbReference type="PANTHER" id="PTHR23429:SF0">
    <property type="entry name" value="GLUCOSE-6-PHOSPHATE 1-DEHYDROGENASE"/>
    <property type="match status" value="1"/>
</dbReference>
<dbReference type="Gene3D" id="3.40.50.720">
    <property type="entry name" value="NAD(P)-binding Rossmann-like Domain"/>
    <property type="match status" value="1"/>
</dbReference>
<comment type="pathway">
    <text evidence="1 7">Carbohydrate degradation; pentose phosphate pathway; D-ribulose 5-phosphate from D-glucose 6-phosphate (oxidative stage): step 1/3.</text>
</comment>
<dbReference type="SUPFAM" id="SSF55347">
    <property type="entry name" value="Glyceraldehyde-3-phosphate dehydrogenase-like, C-terminal domain"/>
    <property type="match status" value="1"/>
</dbReference>
<evidence type="ECO:0000256" key="3">
    <source>
        <dbReference type="ARBA" id="ARBA00022526"/>
    </source>
</evidence>
<dbReference type="PROSITE" id="PS00069">
    <property type="entry name" value="G6P_DEHYDROGENASE"/>
    <property type="match status" value="1"/>
</dbReference>
<dbReference type="InterPro" id="IPR036291">
    <property type="entry name" value="NAD(P)-bd_dom_sf"/>
</dbReference>
<dbReference type="NCBIfam" id="TIGR00871">
    <property type="entry name" value="zwf"/>
    <property type="match status" value="1"/>
</dbReference>
<evidence type="ECO:0000256" key="4">
    <source>
        <dbReference type="ARBA" id="ARBA00022857"/>
    </source>
</evidence>
<dbReference type="Proteomes" id="UP001165667">
    <property type="component" value="Unassembled WGS sequence"/>
</dbReference>
<organism evidence="11 12">
    <name type="scientific">Lichenifustis flavocetrariae</name>
    <dbReference type="NCBI Taxonomy" id="2949735"/>
    <lineage>
        <taxon>Bacteria</taxon>
        <taxon>Pseudomonadati</taxon>
        <taxon>Pseudomonadota</taxon>
        <taxon>Alphaproteobacteria</taxon>
        <taxon>Hyphomicrobiales</taxon>
        <taxon>Lichenihabitantaceae</taxon>
        <taxon>Lichenifustis</taxon>
    </lineage>
</organism>
<dbReference type="GO" id="GO:0004345">
    <property type="term" value="F:glucose-6-phosphate dehydrogenase activity"/>
    <property type="evidence" value="ECO:0007669"/>
    <property type="project" value="UniProtKB-UniRule"/>
</dbReference>
<comment type="similarity">
    <text evidence="2 7">Belongs to the glucose-6-phosphate dehydrogenase family.</text>
</comment>
<dbReference type="PIRSF" id="PIRSF000110">
    <property type="entry name" value="G6PD"/>
    <property type="match status" value="1"/>
</dbReference>
<feature type="domain" description="Glucose-6-phosphate dehydrogenase C-terminal" evidence="10">
    <location>
        <begin position="232"/>
        <end position="528"/>
    </location>
</feature>
<feature type="binding site" evidence="7">
    <location>
        <position position="225"/>
    </location>
    <ligand>
        <name>substrate</name>
    </ligand>
</feature>
<keyword evidence="6 7" id="KW-0119">Carbohydrate metabolism</keyword>
<dbReference type="Pfam" id="PF02781">
    <property type="entry name" value="G6PD_C"/>
    <property type="match status" value="1"/>
</dbReference>
<feature type="domain" description="Glucose-6-phosphate dehydrogenase NAD-binding" evidence="9">
    <location>
        <begin position="33"/>
        <end position="230"/>
    </location>
</feature>
<dbReference type="AlphaFoldDB" id="A0AA42CIS8"/>
<dbReference type="GO" id="GO:0005829">
    <property type="term" value="C:cytosol"/>
    <property type="evidence" value="ECO:0007669"/>
    <property type="project" value="TreeGrafter"/>
</dbReference>